<feature type="compositionally biased region" description="Acidic residues" evidence="1">
    <location>
        <begin position="38"/>
        <end position="52"/>
    </location>
</feature>
<dbReference type="PANTHER" id="PTHR33018:SF34">
    <property type="entry name" value="OS02G0472350 PROTEIN"/>
    <property type="match status" value="1"/>
</dbReference>
<dbReference type="Gramene" id="OMERI11G07830.1">
    <property type="protein sequence ID" value="OMERI11G07830.1"/>
    <property type="gene ID" value="OMERI11G07830"/>
</dbReference>
<name>A0A0E0F4G3_9ORYZ</name>
<organism evidence="2">
    <name type="scientific">Oryza meridionalis</name>
    <dbReference type="NCBI Taxonomy" id="40149"/>
    <lineage>
        <taxon>Eukaryota</taxon>
        <taxon>Viridiplantae</taxon>
        <taxon>Streptophyta</taxon>
        <taxon>Embryophyta</taxon>
        <taxon>Tracheophyta</taxon>
        <taxon>Spermatophyta</taxon>
        <taxon>Magnoliopsida</taxon>
        <taxon>Liliopsida</taxon>
        <taxon>Poales</taxon>
        <taxon>Poaceae</taxon>
        <taxon>BOP clade</taxon>
        <taxon>Oryzoideae</taxon>
        <taxon>Oryzeae</taxon>
        <taxon>Oryzinae</taxon>
        <taxon>Oryza</taxon>
    </lineage>
</organism>
<protein>
    <submittedName>
        <fullName evidence="2">Uncharacterized protein</fullName>
    </submittedName>
</protein>
<feature type="compositionally biased region" description="Basic residues" evidence="1">
    <location>
        <begin position="61"/>
        <end position="70"/>
    </location>
</feature>
<reference evidence="2" key="1">
    <citation type="submission" date="2015-04" db="UniProtKB">
        <authorList>
            <consortium name="EnsemblPlants"/>
        </authorList>
    </citation>
    <scope>IDENTIFICATION</scope>
</reference>
<keyword evidence="3" id="KW-1185">Reference proteome</keyword>
<dbReference type="AlphaFoldDB" id="A0A0E0F4G3"/>
<evidence type="ECO:0000313" key="2">
    <source>
        <dbReference type="EnsemblPlants" id="OMERI11G07830.1"/>
    </source>
</evidence>
<accession>A0A0E0F4G3</accession>
<dbReference type="EnsemblPlants" id="OMERI11G07830.1">
    <property type="protein sequence ID" value="OMERI11G07830.1"/>
    <property type="gene ID" value="OMERI11G07830"/>
</dbReference>
<evidence type="ECO:0000313" key="3">
    <source>
        <dbReference type="Proteomes" id="UP000008021"/>
    </source>
</evidence>
<reference evidence="2" key="2">
    <citation type="submission" date="2018-05" db="EMBL/GenBank/DDBJ databases">
        <title>OmerRS3 (Oryza meridionalis Reference Sequence Version 3).</title>
        <authorList>
            <person name="Zhang J."/>
            <person name="Kudrna D."/>
            <person name="Lee S."/>
            <person name="Talag J."/>
            <person name="Welchert J."/>
            <person name="Wing R.A."/>
        </authorList>
    </citation>
    <scope>NUCLEOTIDE SEQUENCE [LARGE SCALE GENOMIC DNA]</scope>
    <source>
        <strain evidence="2">cv. OR44</strain>
    </source>
</reference>
<evidence type="ECO:0000256" key="1">
    <source>
        <dbReference type="SAM" id="MobiDB-lite"/>
    </source>
</evidence>
<dbReference type="PANTHER" id="PTHR33018">
    <property type="entry name" value="OS10G0338966 PROTEIN-RELATED"/>
    <property type="match status" value="1"/>
</dbReference>
<sequence length="237" mass="27411">MADRDDEQILLDTIAEGSSQCWVDEEGNEDPNQYLNEEGNEEGNQEETEEGTDSQPSALQKRPRRKRGPARKLEGRHIDTEIALDGKPVAPVGIGQKFVNHCGWVVRDNIPISIVYWRRTRSRGDEDSFLPDTEKDMLWTTMLETFTIPEANRPRCKEWTLKKMAEVFQSYKSDLYKRYILEGLTPDFNEHKKLRDHWDVVVAYMIRAQGQAQIEKNKANAARKKYHHRLGSNGYGS</sequence>
<feature type="region of interest" description="Disordered" evidence="1">
    <location>
        <begin position="13"/>
        <end position="78"/>
    </location>
</feature>
<dbReference type="Proteomes" id="UP000008021">
    <property type="component" value="Chromosome 11"/>
</dbReference>
<proteinExistence type="predicted"/>
<dbReference type="HOGENOM" id="CLU_1172270_0_0_1"/>